<dbReference type="OrthoDB" id="9975421at2759"/>
<dbReference type="PaxDb" id="3218-PP1S71_2V6.1"/>
<reference evidence="2 4" key="1">
    <citation type="journal article" date="2008" name="Science">
        <title>The Physcomitrella genome reveals evolutionary insights into the conquest of land by plants.</title>
        <authorList>
            <person name="Rensing S."/>
            <person name="Lang D."/>
            <person name="Zimmer A."/>
            <person name="Terry A."/>
            <person name="Salamov A."/>
            <person name="Shapiro H."/>
            <person name="Nishiyama T."/>
            <person name="Perroud P.-F."/>
            <person name="Lindquist E."/>
            <person name="Kamisugi Y."/>
            <person name="Tanahashi T."/>
            <person name="Sakakibara K."/>
            <person name="Fujita T."/>
            <person name="Oishi K."/>
            <person name="Shin-I T."/>
            <person name="Kuroki Y."/>
            <person name="Toyoda A."/>
            <person name="Suzuki Y."/>
            <person name="Hashimoto A."/>
            <person name="Yamaguchi K."/>
            <person name="Sugano A."/>
            <person name="Kohara Y."/>
            <person name="Fujiyama A."/>
            <person name="Anterola A."/>
            <person name="Aoki S."/>
            <person name="Ashton N."/>
            <person name="Barbazuk W.B."/>
            <person name="Barker E."/>
            <person name="Bennetzen J."/>
            <person name="Bezanilla M."/>
            <person name="Blankenship R."/>
            <person name="Cho S.H."/>
            <person name="Dutcher S."/>
            <person name="Estelle M."/>
            <person name="Fawcett J.A."/>
            <person name="Gundlach H."/>
            <person name="Hanada K."/>
            <person name="Heyl A."/>
            <person name="Hicks K.A."/>
            <person name="Hugh J."/>
            <person name="Lohr M."/>
            <person name="Mayer K."/>
            <person name="Melkozernov A."/>
            <person name="Murata T."/>
            <person name="Nelson D."/>
            <person name="Pils B."/>
            <person name="Prigge M."/>
            <person name="Reiss B."/>
            <person name="Renner T."/>
            <person name="Rombauts S."/>
            <person name="Rushton P."/>
            <person name="Sanderfoot A."/>
            <person name="Schween G."/>
            <person name="Shiu S.-H."/>
            <person name="Stueber K."/>
            <person name="Theodoulou F.L."/>
            <person name="Tu H."/>
            <person name="Van de Peer Y."/>
            <person name="Verrier P.J."/>
            <person name="Waters E."/>
            <person name="Wood A."/>
            <person name="Yang L."/>
            <person name="Cove D."/>
            <person name="Cuming A."/>
            <person name="Hasebe M."/>
            <person name="Lucas S."/>
            <person name="Mishler D.B."/>
            <person name="Reski R."/>
            <person name="Grigoriev I."/>
            <person name="Quatrano R.S."/>
            <person name="Boore J.L."/>
        </authorList>
    </citation>
    <scope>NUCLEOTIDE SEQUENCE [LARGE SCALE GENOMIC DNA]</scope>
    <source>
        <strain evidence="3 4">cv. Gransden 2004</strain>
    </source>
</reference>
<dbReference type="EnsemblPlants" id="Pp3c22_16840V3.3">
    <property type="protein sequence ID" value="Pp3c22_16840V3.3"/>
    <property type="gene ID" value="Pp3c22_16840"/>
</dbReference>
<dbReference type="RefSeq" id="XP_024360441.1">
    <property type="nucleotide sequence ID" value="XM_024504673.2"/>
</dbReference>
<dbReference type="PANTHER" id="PTHR21096:SF0">
    <property type="entry name" value="PROTEIN FAM136A"/>
    <property type="match status" value="1"/>
</dbReference>
<dbReference type="Pfam" id="PF05811">
    <property type="entry name" value="DUF842"/>
    <property type="match status" value="1"/>
</dbReference>
<gene>
    <name evidence="3" type="primary">LOC112274856</name>
    <name evidence="2" type="ORF">PHYPA_027235</name>
</gene>
<organism evidence="2">
    <name type="scientific">Physcomitrium patens</name>
    <name type="common">Spreading-leaved earth moss</name>
    <name type="synonym">Physcomitrella patens</name>
    <dbReference type="NCBI Taxonomy" id="3218"/>
    <lineage>
        <taxon>Eukaryota</taxon>
        <taxon>Viridiplantae</taxon>
        <taxon>Streptophyta</taxon>
        <taxon>Embryophyta</taxon>
        <taxon>Bryophyta</taxon>
        <taxon>Bryophytina</taxon>
        <taxon>Bryopsida</taxon>
        <taxon>Funariidae</taxon>
        <taxon>Funariales</taxon>
        <taxon>Funariaceae</taxon>
        <taxon>Physcomitrium</taxon>
    </lineage>
</organism>
<comment type="similarity">
    <text evidence="1">Belongs to the FAM136 family.</text>
</comment>
<accession>A0A2K1INQ9</accession>
<dbReference type="Gramene" id="Pp3c22_16840V3.2">
    <property type="protein sequence ID" value="Pp3c22_16840V3.2"/>
    <property type="gene ID" value="Pp3c22_16840"/>
</dbReference>
<dbReference type="OMA" id="NRCGMTC"/>
<reference evidence="2 4" key="2">
    <citation type="journal article" date="2018" name="Plant J.">
        <title>The Physcomitrella patens chromosome-scale assembly reveals moss genome structure and evolution.</title>
        <authorList>
            <person name="Lang D."/>
            <person name="Ullrich K.K."/>
            <person name="Murat F."/>
            <person name="Fuchs J."/>
            <person name="Jenkins J."/>
            <person name="Haas F.B."/>
            <person name="Piednoel M."/>
            <person name="Gundlach H."/>
            <person name="Van Bel M."/>
            <person name="Meyberg R."/>
            <person name="Vives C."/>
            <person name="Morata J."/>
            <person name="Symeonidi A."/>
            <person name="Hiss M."/>
            <person name="Muchero W."/>
            <person name="Kamisugi Y."/>
            <person name="Saleh O."/>
            <person name="Blanc G."/>
            <person name="Decker E.L."/>
            <person name="van Gessel N."/>
            <person name="Grimwood J."/>
            <person name="Hayes R.D."/>
            <person name="Graham S.W."/>
            <person name="Gunter L.E."/>
            <person name="McDaniel S.F."/>
            <person name="Hoernstein S.N.W."/>
            <person name="Larsson A."/>
            <person name="Li F.W."/>
            <person name="Perroud P.F."/>
            <person name="Phillips J."/>
            <person name="Ranjan P."/>
            <person name="Rokshar D.S."/>
            <person name="Rothfels C.J."/>
            <person name="Schneider L."/>
            <person name="Shu S."/>
            <person name="Stevenson D.W."/>
            <person name="Thummler F."/>
            <person name="Tillich M."/>
            <person name="Villarreal Aguilar J.C."/>
            <person name="Widiez T."/>
            <person name="Wong G.K."/>
            <person name="Wymore A."/>
            <person name="Zhang Y."/>
            <person name="Zimmer A.D."/>
            <person name="Quatrano R.S."/>
            <person name="Mayer K.F.X."/>
            <person name="Goodstein D."/>
            <person name="Casacuberta J.M."/>
            <person name="Vandepoele K."/>
            <person name="Reski R."/>
            <person name="Cuming A.C."/>
            <person name="Tuskan G.A."/>
            <person name="Maumus F."/>
            <person name="Salse J."/>
            <person name="Schmutz J."/>
            <person name="Rensing S.A."/>
        </authorList>
    </citation>
    <scope>NUCLEOTIDE SEQUENCE [LARGE SCALE GENOMIC DNA]</scope>
    <source>
        <strain evidence="3 4">cv. Gransden 2004</strain>
    </source>
</reference>
<dbReference type="EnsemblPlants" id="Pp3c22_16840V3.5">
    <property type="protein sequence ID" value="Pp3c22_16840V3.5"/>
    <property type="gene ID" value="Pp3c22_16840"/>
</dbReference>
<dbReference type="InterPro" id="IPR008560">
    <property type="entry name" value="DUF842_euk"/>
</dbReference>
<dbReference type="RefSeq" id="XP_073386167.1">
    <property type="nucleotide sequence ID" value="XM_073530066.1"/>
</dbReference>
<evidence type="ECO:0000313" key="4">
    <source>
        <dbReference type="Proteomes" id="UP000006727"/>
    </source>
</evidence>
<dbReference type="EnsemblPlants" id="Pp3c22_16840V3.2">
    <property type="protein sequence ID" value="Pp3c22_16840V3.2"/>
    <property type="gene ID" value="Pp3c22_16840"/>
</dbReference>
<dbReference type="EnsemblPlants" id="Pp3c22_16840V3.4">
    <property type="protein sequence ID" value="Pp3c22_16840V3.4"/>
    <property type="gene ID" value="Pp3c22_16840"/>
</dbReference>
<dbReference type="Gramene" id="Pp3c22_16840V3.3">
    <property type="protein sequence ID" value="Pp3c22_16840V3.3"/>
    <property type="gene ID" value="Pp3c22_16840"/>
</dbReference>
<dbReference type="GeneID" id="112274856"/>
<evidence type="ECO:0008006" key="5">
    <source>
        <dbReference type="Google" id="ProtNLM"/>
    </source>
</evidence>
<dbReference type="GO" id="GO:0005737">
    <property type="term" value="C:cytoplasm"/>
    <property type="evidence" value="ECO:0000318"/>
    <property type="project" value="GO_Central"/>
</dbReference>
<dbReference type="Gramene" id="Pp3c22_16840V3.4">
    <property type="protein sequence ID" value="Pp3c22_16840V3.4"/>
    <property type="gene ID" value="Pp3c22_16840"/>
</dbReference>
<evidence type="ECO:0000313" key="2">
    <source>
        <dbReference type="EMBL" id="PNR30919.1"/>
    </source>
</evidence>
<evidence type="ECO:0000256" key="1">
    <source>
        <dbReference type="ARBA" id="ARBA00009952"/>
    </source>
</evidence>
<dbReference type="AlphaFoldDB" id="A0A2K1INQ9"/>
<dbReference type="EnsemblPlants" id="Pp3c22_16840V3.1">
    <property type="protein sequence ID" value="Pp3c22_16840V3.1"/>
    <property type="gene ID" value="Pp3c22_16840"/>
</dbReference>
<proteinExistence type="inferred from homology"/>
<dbReference type="EMBL" id="ABEU02000022">
    <property type="protein sequence ID" value="PNR30919.1"/>
    <property type="molecule type" value="Genomic_DNA"/>
</dbReference>
<keyword evidence="4" id="KW-1185">Reference proteome</keyword>
<evidence type="ECO:0000313" key="3">
    <source>
        <dbReference type="EnsemblPlants" id="Pp3c22_16840V3.1"/>
    </source>
</evidence>
<protein>
    <recommendedName>
        <fullName evidence="5">Protein FAM136A</fullName>
    </recommendedName>
</protein>
<dbReference type="Proteomes" id="UP000006727">
    <property type="component" value="Chromosome 22"/>
</dbReference>
<name>A0A2K1INQ9_PHYPA</name>
<dbReference type="Gramene" id="Pp3c22_16840V3.1">
    <property type="protein sequence ID" value="Pp3c22_16840V3.1"/>
    <property type="gene ID" value="Pp3c22_16840"/>
</dbReference>
<dbReference type="Gramene" id="Pp3c22_16840V3.5">
    <property type="protein sequence ID" value="Pp3c22_16840V3.5"/>
    <property type="gene ID" value="Pp3c22_16840"/>
</dbReference>
<reference evidence="3" key="3">
    <citation type="submission" date="2020-12" db="UniProtKB">
        <authorList>
            <consortium name="EnsemblPlants"/>
        </authorList>
    </citation>
    <scope>IDENTIFICATION</scope>
</reference>
<sequence>MSESLNRLSQEVNHAVTENLAEVQDYVNITLQKEYYKCGYECFSKDKNQIQRCVERCSLPVERAGAILQNELNRFQERLQRSMMVCRDRVEISGGSVEDDASKMREMEVCMKTSVREQMKNLPKLAEHIKKQIASTDGSRS</sequence>
<dbReference type="PANTHER" id="PTHR21096">
    <property type="entry name" value="PROTEIN FAM136A"/>
    <property type="match status" value="1"/>
</dbReference>
<dbReference type="STRING" id="3218.A0A2K1INQ9"/>